<evidence type="ECO:0000313" key="2">
    <source>
        <dbReference type="EMBL" id="KAH3668010.1"/>
    </source>
</evidence>
<accession>A0A9P8PA51</accession>
<evidence type="ECO:0000256" key="1">
    <source>
        <dbReference type="SAM" id="Phobius"/>
    </source>
</evidence>
<gene>
    <name evidence="2" type="ORF">OGAPHI_001764</name>
</gene>
<proteinExistence type="predicted"/>
<evidence type="ECO:0000313" key="3">
    <source>
        <dbReference type="Proteomes" id="UP000769157"/>
    </source>
</evidence>
<dbReference type="Proteomes" id="UP000769157">
    <property type="component" value="Unassembled WGS sequence"/>
</dbReference>
<reference evidence="2" key="1">
    <citation type="journal article" date="2021" name="Open Biol.">
        <title>Shared evolutionary footprints suggest mitochondrial oxidative damage underlies multiple complex I losses in fungi.</title>
        <authorList>
            <person name="Schikora-Tamarit M.A."/>
            <person name="Marcet-Houben M."/>
            <person name="Nosek J."/>
            <person name="Gabaldon T."/>
        </authorList>
    </citation>
    <scope>NUCLEOTIDE SEQUENCE</scope>
    <source>
        <strain evidence="2">CBS6075</strain>
    </source>
</reference>
<keyword evidence="1" id="KW-0472">Membrane</keyword>
<dbReference type="PANTHER" id="PTHR38421:SF1">
    <property type="entry name" value="TRANSMEMBRANE PROTEIN"/>
    <property type="match status" value="1"/>
</dbReference>
<dbReference type="GeneID" id="70233731"/>
<feature type="transmembrane region" description="Helical" evidence="1">
    <location>
        <begin position="12"/>
        <end position="35"/>
    </location>
</feature>
<sequence length="384" mass="43946">MPSPVFISHPPPGFSVLSILRGIQLSVIGSYRAFINPDLFNARFYSRAISILKWSLIIHVIMNIPLIVITLFLRFLGLFLLSHETVASVLSKLRFFQVHLLNINPFLIMSFKFFTNDLDYIYFDSLKFADKVYAKNHPKDPKNYTQNLEQLEKYTKTVAPDSRPQTPGFVAQQINSFKSKASSFSWAPRMTNLSGFTDFTTAYVYNTAFSILFFVLAKTPYVGGLVFPIVTFRNLNRSIGTVYSLLIVFITLLLPQNYSLFLLNTIFGSKQLMMILLKPYFKCLPLNSRQREEWYLSRIGCLYGFSLVFYLVLRLPIVGLIAFGIAEAATGHLTTKITEPPPASTDKIVEWVQEQCLWNKEYYEEINDIMGDIEPTIPGTFKSE</sequence>
<protein>
    <submittedName>
        <fullName evidence="2">Uncharacterized protein</fullName>
    </submittedName>
</protein>
<reference evidence="2" key="2">
    <citation type="submission" date="2021-01" db="EMBL/GenBank/DDBJ databases">
        <authorList>
            <person name="Schikora-Tamarit M.A."/>
        </authorList>
    </citation>
    <scope>NUCLEOTIDE SEQUENCE</scope>
    <source>
        <strain evidence="2">CBS6075</strain>
    </source>
</reference>
<dbReference type="EMBL" id="JAEUBE010000158">
    <property type="protein sequence ID" value="KAH3668010.1"/>
    <property type="molecule type" value="Genomic_DNA"/>
</dbReference>
<feature type="transmembrane region" description="Helical" evidence="1">
    <location>
        <begin position="203"/>
        <end position="227"/>
    </location>
</feature>
<keyword evidence="1" id="KW-0812">Transmembrane</keyword>
<comment type="caution">
    <text evidence="2">The sequence shown here is derived from an EMBL/GenBank/DDBJ whole genome shotgun (WGS) entry which is preliminary data.</text>
</comment>
<keyword evidence="3" id="KW-1185">Reference proteome</keyword>
<feature type="transmembrane region" description="Helical" evidence="1">
    <location>
        <begin position="56"/>
        <end position="81"/>
    </location>
</feature>
<dbReference type="PANTHER" id="PTHR38421">
    <property type="entry name" value="TRANSMEMBRANE PROTEIN USGS"/>
    <property type="match status" value="1"/>
</dbReference>
<keyword evidence="1" id="KW-1133">Transmembrane helix</keyword>
<organism evidence="2 3">
    <name type="scientific">Ogataea philodendri</name>
    <dbReference type="NCBI Taxonomy" id="1378263"/>
    <lineage>
        <taxon>Eukaryota</taxon>
        <taxon>Fungi</taxon>
        <taxon>Dikarya</taxon>
        <taxon>Ascomycota</taxon>
        <taxon>Saccharomycotina</taxon>
        <taxon>Pichiomycetes</taxon>
        <taxon>Pichiales</taxon>
        <taxon>Pichiaceae</taxon>
        <taxon>Ogataea</taxon>
    </lineage>
</organism>
<name>A0A9P8PA51_9ASCO</name>
<feature type="transmembrane region" description="Helical" evidence="1">
    <location>
        <begin position="302"/>
        <end position="326"/>
    </location>
</feature>
<dbReference type="AlphaFoldDB" id="A0A9P8PA51"/>
<dbReference type="OrthoDB" id="10041630at2759"/>
<dbReference type="RefSeq" id="XP_046062424.1">
    <property type="nucleotide sequence ID" value="XM_046202560.1"/>
</dbReference>